<accession>A0A386KD42</accession>
<dbReference type="KEGG" id="vg:65116550"/>
<protein>
    <submittedName>
        <fullName evidence="1">Uncharacterized protein</fullName>
    </submittedName>
</protein>
<dbReference type="GeneID" id="65116550"/>
<keyword evidence="2" id="KW-1185">Reference proteome</keyword>
<proteinExistence type="predicted"/>
<evidence type="ECO:0000313" key="2">
    <source>
        <dbReference type="Proteomes" id="UP000279879"/>
    </source>
</evidence>
<evidence type="ECO:0000313" key="1">
    <source>
        <dbReference type="EMBL" id="AYD83272.1"/>
    </source>
</evidence>
<gene>
    <name evidence="1" type="primary">80</name>
    <name evidence="1" type="ORF">SEA_BUGGABOO_80</name>
</gene>
<dbReference type="RefSeq" id="YP_010098874.1">
    <property type="nucleotide sequence ID" value="NC_055770.1"/>
</dbReference>
<name>A0A386KD42_9CAUD</name>
<dbReference type="Proteomes" id="UP000279879">
    <property type="component" value="Segment"/>
</dbReference>
<organism evidence="1 2">
    <name type="scientific">Gordonia phage Buggaboo</name>
    <dbReference type="NCBI Taxonomy" id="2315529"/>
    <lineage>
        <taxon>Viruses</taxon>
        <taxon>Duplodnaviria</taxon>
        <taxon>Heunggongvirae</taxon>
        <taxon>Uroviricota</taxon>
        <taxon>Caudoviricetes</taxon>
        <taxon>Zierdtviridae</taxon>
        <taxon>Emilbogenvirinae</taxon>
        <taxon>Kablunavirus</taxon>
        <taxon>Kablunavirus buggaboo</taxon>
    </lineage>
</organism>
<reference evidence="1 2" key="1">
    <citation type="submission" date="2018-08" db="EMBL/GenBank/DDBJ databases">
        <authorList>
            <person name="Pope W.H."/>
            <person name="Garlena R.A."/>
            <person name="Russell D.A."/>
            <person name="Jacobs-Sera D."/>
            <person name="Hatfull G.F."/>
        </authorList>
    </citation>
    <scope>NUCLEOTIDE SEQUENCE [LARGE SCALE GENOMIC DNA]</scope>
</reference>
<dbReference type="EMBL" id="MH779499">
    <property type="protein sequence ID" value="AYD83272.1"/>
    <property type="molecule type" value="Genomic_DNA"/>
</dbReference>
<sequence length="80" mass="8938">MRAVDRKSVRWVESLFDRTSVRSGVGSAGVTLSRGALRGRRVLTPGALTLSPCEVSPRRVPLLTYPKNLRRSARWSNCNR</sequence>